<keyword evidence="1" id="KW-0732">Signal</keyword>
<accession>A0A447TF70</accession>
<evidence type="ECO:0000313" key="2">
    <source>
        <dbReference type="EMBL" id="VEB43580.1"/>
    </source>
</evidence>
<reference evidence="2 3" key="1">
    <citation type="submission" date="2018-12" db="EMBL/GenBank/DDBJ databases">
        <authorList>
            <consortium name="Pathogen Informatics"/>
        </authorList>
    </citation>
    <scope>NUCLEOTIDE SEQUENCE [LARGE SCALE GENOMIC DNA]</scope>
    <source>
        <strain evidence="2 3">NCTC9695</strain>
    </source>
</reference>
<organism evidence="2 3">
    <name type="scientific">Chromobacterium violaceum</name>
    <dbReference type="NCBI Taxonomy" id="536"/>
    <lineage>
        <taxon>Bacteria</taxon>
        <taxon>Pseudomonadati</taxon>
        <taxon>Pseudomonadota</taxon>
        <taxon>Betaproteobacteria</taxon>
        <taxon>Neisseriales</taxon>
        <taxon>Chromobacteriaceae</taxon>
        <taxon>Chromobacterium</taxon>
    </lineage>
</organism>
<sequence>MTGKCAVRSAIGFGLAVAWLTSALAAGTAADLASSRTYAVLQKGEAVFQENAKLAPNGVFQYRLYLNGVSNASAPTLKLSGRGGSKAVPLGARQVFSLPGTAEKSDASLKLMVSPASENINWRAEVSTPGLPAGTRRLGDLRLECLVDVKSNLNGLNEGKVDCMPAAAKEAYCMEDMHNCAKYVPAAVGAAVLDAIKGVARLEVENDPYEAKPFSYLFIADRPLFSVSLQQGGRRLVLPTEWLYGLRQQRSPFFHWPYPKQYLYSLPLSDASWSNDALVVFEYMDPV</sequence>
<evidence type="ECO:0000313" key="3">
    <source>
        <dbReference type="Proteomes" id="UP000275777"/>
    </source>
</evidence>
<dbReference type="Proteomes" id="UP000275777">
    <property type="component" value="Chromosome"/>
</dbReference>
<feature type="signal peptide" evidence="1">
    <location>
        <begin position="1"/>
        <end position="25"/>
    </location>
</feature>
<feature type="chain" id="PRO_5019504428" evidence="1">
    <location>
        <begin position="26"/>
        <end position="287"/>
    </location>
</feature>
<dbReference type="AlphaFoldDB" id="A0A447TF70"/>
<evidence type="ECO:0000256" key="1">
    <source>
        <dbReference type="SAM" id="SignalP"/>
    </source>
</evidence>
<dbReference type="EMBL" id="LR134182">
    <property type="protein sequence ID" value="VEB43580.1"/>
    <property type="molecule type" value="Genomic_DNA"/>
</dbReference>
<proteinExistence type="predicted"/>
<gene>
    <name evidence="2" type="ORF">NCTC9695_04039</name>
</gene>
<protein>
    <submittedName>
        <fullName evidence="2">Uncharacterized protein</fullName>
    </submittedName>
</protein>
<name>A0A447TF70_CHRVL</name>